<sequence>MKCVGLLLLSVALLVDGFGSSEFIEDSQYHRMPKMSEIDDYDQCMEDKPRGEISTFCMVRVVIRPDNSSDLWHLIEDVSKDYKIHENHALLERGICMSKCERLVRSLPEAERQAQRVQKFPINFDYILDVPLLKDLPVYKELYSDMVDICVNYNLNANYGLKGYTEVESCDKSNETMQIDLLDQFCLVVIMILLMMVITSSYYDKSLNYSHDVEHYKKDLDSRRNKLLASFSILRNWHRLTYRSQSERSRELRVIQGFRFLTLFGVMWGHIYASYFYIAIQNGLEVEKQSHELLEMLEFEGTRIVQTFFLFGAFMLSVTIMENEAKIAKAPGLLVLLKGICYRYIRLTPAHALMILITATWYPKLQDGPWWKVRAENDRSLCRETWWVNLLYINNFPVRLCMDQTWYLGCDFQLFILGMLLLLAIIRFRRYTKSLLAMAMTAAVIWPAVVVYNSKQEGTYIDAVQYRRFFYAFDKSFTVTAASVPINLGNYLIGMITGMLYLHLRRKNFDLSQKKWSFVAWFLLVPICIGTLLLNAVFYWNDFPKPSLWMSIYFPLSMCSWGILNGIGLLGLIFGAVPMLTRVLNHPIFESLGRLTYSAYLCHLAVLRLILHSTRTPFHVNVTTMLTHTITIAVLSYSMALVLFLLLEQPVVAILYVMFEKTDESNESKDTNTLDHKCPDKTTGYETMYIKASQSKDFNQNVNLL</sequence>
<dbReference type="EnsemblMetazoa" id="AAEL006335-RA">
    <property type="protein sequence ID" value="AAEL006335-PA"/>
    <property type="gene ID" value="AAEL006335"/>
</dbReference>
<dbReference type="PANTHER" id="PTHR11161:SF22">
    <property type="entry name" value="ACYLTRANSFERASE 3 DOMAIN-CONTAINING PROTEIN-RELATED"/>
    <property type="match status" value="1"/>
</dbReference>
<dbReference type="Pfam" id="PF01757">
    <property type="entry name" value="Acyl_transf_3"/>
    <property type="match status" value="1"/>
</dbReference>
<dbReference type="Proteomes" id="UP000008820">
    <property type="component" value="Chromosome 3"/>
</dbReference>
<dbReference type="InterPro" id="IPR002656">
    <property type="entry name" value="Acyl_transf_3_dom"/>
</dbReference>
<dbReference type="VEuPathDB" id="VectorBase:AAEL006335"/>
<feature type="domain" description="Acyltransferase 3" evidence="1">
    <location>
        <begin position="255"/>
        <end position="643"/>
    </location>
</feature>
<reference evidence="2 3" key="1">
    <citation type="submission" date="2017-06" db="EMBL/GenBank/DDBJ databases">
        <title>Aedes aegypti genome working group (AGWG) sequencing and assembly.</title>
        <authorList>
            <consortium name="Aedes aegypti Genome Working Group (AGWG)"/>
            <person name="Matthews B.J."/>
        </authorList>
    </citation>
    <scope>NUCLEOTIDE SEQUENCE [LARGE SCALE GENOMIC DNA]</scope>
    <source>
        <strain evidence="2 3">LVP_AGWG</strain>
    </source>
</reference>
<protein>
    <recommendedName>
        <fullName evidence="1">Acyltransferase 3 domain-containing protein</fullName>
    </recommendedName>
</protein>
<reference evidence="2" key="2">
    <citation type="submission" date="2021-02" db="UniProtKB">
        <authorList>
            <consortium name="EnsemblMetazoa"/>
        </authorList>
    </citation>
    <scope>IDENTIFICATION</scope>
    <source>
        <strain evidence="2">LVP_AGWG</strain>
    </source>
</reference>
<proteinExistence type="predicted"/>
<accession>A0A1S4FD62</accession>
<dbReference type="GO" id="GO:0016747">
    <property type="term" value="F:acyltransferase activity, transferring groups other than amino-acyl groups"/>
    <property type="evidence" value="ECO:0007669"/>
    <property type="project" value="InterPro"/>
</dbReference>
<dbReference type="PANTHER" id="PTHR11161">
    <property type="entry name" value="O-ACYLTRANSFERASE"/>
    <property type="match status" value="1"/>
</dbReference>
<gene>
    <name evidence="2" type="primary">5567906</name>
</gene>
<dbReference type="OrthoDB" id="10265389at2759"/>
<dbReference type="InterPro" id="IPR052728">
    <property type="entry name" value="O2_lipid_transport_reg"/>
</dbReference>
<organism evidence="2 3">
    <name type="scientific">Aedes aegypti</name>
    <name type="common">Yellowfever mosquito</name>
    <name type="synonym">Culex aegypti</name>
    <dbReference type="NCBI Taxonomy" id="7159"/>
    <lineage>
        <taxon>Eukaryota</taxon>
        <taxon>Metazoa</taxon>
        <taxon>Ecdysozoa</taxon>
        <taxon>Arthropoda</taxon>
        <taxon>Hexapoda</taxon>
        <taxon>Insecta</taxon>
        <taxon>Pterygota</taxon>
        <taxon>Neoptera</taxon>
        <taxon>Endopterygota</taxon>
        <taxon>Diptera</taxon>
        <taxon>Nematocera</taxon>
        <taxon>Culicoidea</taxon>
        <taxon>Culicidae</taxon>
        <taxon>Culicinae</taxon>
        <taxon>Aedini</taxon>
        <taxon>Aedes</taxon>
        <taxon>Stegomyia</taxon>
    </lineage>
</organism>
<keyword evidence="3" id="KW-1185">Reference proteome</keyword>
<evidence type="ECO:0000313" key="3">
    <source>
        <dbReference type="Proteomes" id="UP000008820"/>
    </source>
</evidence>
<dbReference type="AlphaFoldDB" id="A0A1S4FD62"/>
<evidence type="ECO:0000313" key="2">
    <source>
        <dbReference type="EnsemblMetazoa" id="AAEL006335-PA"/>
    </source>
</evidence>
<evidence type="ECO:0000259" key="1">
    <source>
        <dbReference type="Pfam" id="PF01757"/>
    </source>
</evidence>
<name>A0A1S4FD62_AEDAE</name>
<dbReference type="InParanoid" id="A0A1S4FD62"/>